<dbReference type="OrthoDB" id="1686421at2759"/>
<dbReference type="Proteomes" id="UP000789396">
    <property type="component" value="Unassembled WGS sequence"/>
</dbReference>
<evidence type="ECO:0000256" key="1">
    <source>
        <dbReference type="SAM" id="MobiDB-lite"/>
    </source>
</evidence>
<keyword evidence="3" id="KW-1185">Reference proteome</keyword>
<feature type="non-terminal residue" evidence="2">
    <location>
        <position position="88"/>
    </location>
</feature>
<accession>A0A9N9DVY0</accession>
<feature type="region of interest" description="Disordered" evidence="1">
    <location>
        <begin position="1"/>
        <end position="28"/>
    </location>
</feature>
<gene>
    <name evidence="2" type="ORF">RFULGI_LOCUS8536</name>
</gene>
<dbReference type="EMBL" id="CAJVPZ010013937">
    <property type="protein sequence ID" value="CAG8653003.1"/>
    <property type="molecule type" value="Genomic_DNA"/>
</dbReference>
<reference evidence="2" key="1">
    <citation type="submission" date="2021-06" db="EMBL/GenBank/DDBJ databases">
        <authorList>
            <person name="Kallberg Y."/>
            <person name="Tangrot J."/>
            <person name="Rosling A."/>
        </authorList>
    </citation>
    <scope>NUCLEOTIDE SEQUENCE</scope>
    <source>
        <strain evidence="2">IN212</strain>
    </source>
</reference>
<evidence type="ECO:0000313" key="2">
    <source>
        <dbReference type="EMBL" id="CAG8653003.1"/>
    </source>
</evidence>
<feature type="compositionally biased region" description="Basic and acidic residues" evidence="1">
    <location>
        <begin position="12"/>
        <end position="28"/>
    </location>
</feature>
<evidence type="ECO:0000313" key="3">
    <source>
        <dbReference type="Proteomes" id="UP000789396"/>
    </source>
</evidence>
<feature type="non-terminal residue" evidence="2">
    <location>
        <position position="1"/>
    </location>
</feature>
<name>A0A9N9DVY0_9GLOM</name>
<feature type="compositionally biased region" description="Polar residues" evidence="1">
    <location>
        <begin position="1"/>
        <end position="10"/>
    </location>
</feature>
<dbReference type="AlphaFoldDB" id="A0A9N9DVY0"/>
<protein>
    <submittedName>
        <fullName evidence="2">3431_t:CDS:1</fullName>
    </submittedName>
</protein>
<sequence>RKNEMQQAITQDHGRNHSKDHGKDYGKDHGKAAIVNITSLNLKHNHPLNPMTNSYATKNRTLPEAIIREISFYTTQENLSAIIQHRLL</sequence>
<organism evidence="2 3">
    <name type="scientific">Racocetra fulgida</name>
    <dbReference type="NCBI Taxonomy" id="60492"/>
    <lineage>
        <taxon>Eukaryota</taxon>
        <taxon>Fungi</taxon>
        <taxon>Fungi incertae sedis</taxon>
        <taxon>Mucoromycota</taxon>
        <taxon>Glomeromycotina</taxon>
        <taxon>Glomeromycetes</taxon>
        <taxon>Diversisporales</taxon>
        <taxon>Gigasporaceae</taxon>
        <taxon>Racocetra</taxon>
    </lineage>
</organism>
<comment type="caution">
    <text evidence="2">The sequence shown here is derived from an EMBL/GenBank/DDBJ whole genome shotgun (WGS) entry which is preliminary data.</text>
</comment>
<proteinExistence type="predicted"/>